<dbReference type="RefSeq" id="WP_125586645.1">
    <property type="nucleotide sequence ID" value="NZ_JBHTMO010000005.1"/>
</dbReference>
<gene>
    <name evidence="2" type="ORF">ACFQ3L_02660</name>
</gene>
<sequence length="66" mass="7364">MWENIAGVVLILLGVGQVYLSYRFRHTLMRRTDENAAFFSPFALGYNFFIGLVFAGMGIALLAGVF</sequence>
<keyword evidence="1" id="KW-0812">Transmembrane</keyword>
<keyword evidence="3" id="KW-1185">Reference proteome</keyword>
<keyword evidence="1" id="KW-1133">Transmembrane helix</keyword>
<evidence type="ECO:0008006" key="4">
    <source>
        <dbReference type="Google" id="ProtNLM"/>
    </source>
</evidence>
<comment type="caution">
    <text evidence="2">The sequence shown here is derived from an EMBL/GenBank/DDBJ whole genome shotgun (WGS) entry which is preliminary data.</text>
</comment>
<organism evidence="2 3">
    <name type="scientific">Lacticaseibacillus jixianensis</name>
    <dbReference type="NCBI Taxonomy" id="2486012"/>
    <lineage>
        <taxon>Bacteria</taxon>
        <taxon>Bacillati</taxon>
        <taxon>Bacillota</taxon>
        <taxon>Bacilli</taxon>
        <taxon>Lactobacillales</taxon>
        <taxon>Lactobacillaceae</taxon>
        <taxon>Lacticaseibacillus</taxon>
    </lineage>
</organism>
<proteinExistence type="predicted"/>
<accession>A0ABW4B8E6</accession>
<evidence type="ECO:0000256" key="1">
    <source>
        <dbReference type="SAM" id="Phobius"/>
    </source>
</evidence>
<reference evidence="3" key="1">
    <citation type="journal article" date="2019" name="Int. J. Syst. Evol. Microbiol.">
        <title>The Global Catalogue of Microorganisms (GCM) 10K type strain sequencing project: providing services to taxonomists for standard genome sequencing and annotation.</title>
        <authorList>
            <consortium name="The Broad Institute Genomics Platform"/>
            <consortium name="The Broad Institute Genome Sequencing Center for Infectious Disease"/>
            <person name="Wu L."/>
            <person name="Ma J."/>
        </authorList>
    </citation>
    <scope>NUCLEOTIDE SEQUENCE [LARGE SCALE GENOMIC DNA]</scope>
    <source>
        <strain evidence="3">CCM 8911</strain>
    </source>
</reference>
<name>A0ABW4B8E6_9LACO</name>
<feature type="transmembrane region" description="Helical" evidence="1">
    <location>
        <begin position="36"/>
        <end position="63"/>
    </location>
</feature>
<dbReference type="Proteomes" id="UP001597249">
    <property type="component" value="Unassembled WGS sequence"/>
</dbReference>
<dbReference type="EMBL" id="JBHTMO010000005">
    <property type="protein sequence ID" value="MFD1392490.1"/>
    <property type="molecule type" value="Genomic_DNA"/>
</dbReference>
<evidence type="ECO:0000313" key="3">
    <source>
        <dbReference type="Proteomes" id="UP001597249"/>
    </source>
</evidence>
<protein>
    <recommendedName>
        <fullName evidence="4">Immunity protein</fullName>
    </recommendedName>
</protein>
<evidence type="ECO:0000313" key="2">
    <source>
        <dbReference type="EMBL" id="MFD1392490.1"/>
    </source>
</evidence>
<keyword evidence="1" id="KW-0472">Membrane</keyword>
<feature type="transmembrane region" description="Helical" evidence="1">
    <location>
        <begin position="6"/>
        <end position="24"/>
    </location>
</feature>